<gene>
    <name evidence="2" type="ORF">FNYG_12295</name>
</gene>
<feature type="region of interest" description="Disordered" evidence="1">
    <location>
        <begin position="43"/>
        <end position="72"/>
    </location>
</feature>
<feature type="compositionally biased region" description="Polar residues" evidence="1">
    <location>
        <begin position="62"/>
        <end position="72"/>
    </location>
</feature>
<proteinExistence type="predicted"/>
<protein>
    <submittedName>
        <fullName evidence="2">Uncharacterized protein</fullName>
    </submittedName>
</protein>
<sequence>MTQGIQATSICKPPITSASLPLFKAHRFLYKLFNFKHIKTMPNKRSNLESGNVGKAKRDVSSESMSFQQEGD</sequence>
<evidence type="ECO:0000313" key="2">
    <source>
        <dbReference type="EMBL" id="PNP74246.1"/>
    </source>
</evidence>
<comment type="caution">
    <text evidence="2">The sequence shown here is derived from an EMBL/GenBank/DDBJ whole genome shotgun (WGS) entry which is preliminary data.</text>
</comment>
<name>A0A2K0VW42_GIBNY</name>
<dbReference type="EMBL" id="MTQA01000214">
    <property type="protein sequence ID" value="PNP74246.1"/>
    <property type="molecule type" value="Genomic_DNA"/>
</dbReference>
<reference evidence="2 3" key="1">
    <citation type="submission" date="2017-06" db="EMBL/GenBank/DDBJ databases">
        <title>Genome of Fusarium nygamai isolate CS10214.</title>
        <authorList>
            <person name="Gardiner D.M."/>
            <person name="Obanor F."/>
            <person name="Kazan K."/>
        </authorList>
    </citation>
    <scope>NUCLEOTIDE SEQUENCE [LARGE SCALE GENOMIC DNA]</scope>
    <source>
        <strain evidence="2 3">CS10214</strain>
    </source>
</reference>
<organism evidence="2 3">
    <name type="scientific">Gibberella nygamai</name>
    <name type="common">Bean root rot disease fungus</name>
    <name type="synonym">Fusarium nygamai</name>
    <dbReference type="NCBI Taxonomy" id="42673"/>
    <lineage>
        <taxon>Eukaryota</taxon>
        <taxon>Fungi</taxon>
        <taxon>Dikarya</taxon>
        <taxon>Ascomycota</taxon>
        <taxon>Pezizomycotina</taxon>
        <taxon>Sordariomycetes</taxon>
        <taxon>Hypocreomycetidae</taxon>
        <taxon>Hypocreales</taxon>
        <taxon>Nectriaceae</taxon>
        <taxon>Fusarium</taxon>
        <taxon>Fusarium fujikuroi species complex</taxon>
    </lineage>
</organism>
<accession>A0A2K0VW42</accession>
<keyword evidence="3" id="KW-1185">Reference proteome</keyword>
<evidence type="ECO:0000256" key="1">
    <source>
        <dbReference type="SAM" id="MobiDB-lite"/>
    </source>
</evidence>
<evidence type="ECO:0000313" key="3">
    <source>
        <dbReference type="Proteomes" id="UP000236664"/>
    </source>
</evidence>
<dbReference type="AlphaFoldDB" id="A0A2K0VW42"/>
<dbReference type="Proteomes" id="UP000236664">
    <property type="component" value="Unassembled WGS sequence"/>
</dbReference>